<dbReference type="AlphaFoldDB" id="A0A7C9ERQ9"/>
<dbReference type="EMBL" id="GISG01258029">
    <property type="protein sequence ID" value="MBA4673203.1"/>
    <property type="molecule type" value="Transcribed_RNA"/>
</dbReference>
<feature type="region of interest" description="Disordered" evidence="1">
    <location>
        <begin position="137"/>
        <end position="165"/>
    </location>
</feature>
<dbReference type="CDD" id="cd11660">
    <property type="entry name" value="SANT_TRF"/>
    <property type="match status" value="1"/>
</dbReference>
<feature type="compositionally biased region" description="Polar residues" evidence="1">
    <location>
        <begin position="359"/>
        <end position="374"/>
    </location>
</feature>
<dbReference type="SUPFAM" id="SSF46689">
    <property type="entry name" value="Homeodomain-like"/>
    <property type="match status" value="1"/>
</dbReference>
<sequence length="870" mass="94405">MSSAKVIFTYKRKRLSSCSGVGRADICPDFSSDVQTGKRQHATKERSEMPKKDIKVCQGKNLSSACPSSRVHGSSIFKENNHVERYDTINRRETMLSCHEAVDHPFRTLGTNVSSGALLVKATNPCQKDSFLDLNSSSPQEDGCIQGGLASQSAEKSTDSLQKQSYQSNSEIAKAKLTTPLLTFSRRLKRKVDAGSQYVNSKPPAREETYAVKDSESMHVSSFSCGVTPNRSRLVEGSVDFKVASSDANNRDVLCQGEEKMIINGIGDSPCSCTRSRAEAAILRYAMGGKCSGEDLIVDTSVTAKQSVTKSSGSSASPAADVTTNFSKENVECLSNVGIAVSSGDDTCVTEKLPASNQLRRASSGDSQLTSSDGSDSKMFAGKTAEQKASSGAFLIDCNVIPESNLEELAPDVIHDSLGVTKNCRNLMQEGHLKNKSLDLFQGTGVQAMNLHHVQSSKGACTAVEAESKPTSKWLQLFLDDGKSCPSAPANANSEIDCCKAEQLANSALDGRKDWLEQSSSRASALLGLSMPIEPVLRQMSKHGSGVQQFSDPNSKTKEFIQNPMAAQFPDRASFILSHKILLETSNTKASALRGNRSISLEKSEPYPMMWSEEELDSLWIGVRRHGRGNWHAMLLDPRLRFAPWRTARDLADQWEQEQYKLLSGQRMPQDRYSNPPHPCNLDCNGGFVCPRSGIMRESISAETQLSLGDVYARKEVGHNRSSAQSYGITPSHKHLRMASCGLFNNLQNNVMVTSDRSPDGLAIGLAVSNHWLREPVGAFSRSSEPTLPPISALSQVGVPRGGHAFAEPSSGTSCGPKNPAMMGEIQPPSGIQYDRPSIRKRGSTNNVIVIDSSDASSEETISDDHNIRR</sequence>
<evidence type="ECO:0000256" key="1">
    <source>
        <dbReference type="SAM" id="MobiDB-lite"/>
    </source>
</evidence>
<feature type="region of interest" description="Disordered" evidence="1">
    <location>
        <begin position="806"/>
        <end position="870"/>
    </location>
</feature>
<feature type="compositionally biased region" description="Polar residues" evidence="1">
    <location>
        <begin position="844"/>
        <end position="856"/>
    </location>
</feature>
<dbReference type="Gene3D" id="1.10.10.60">
    <property type="entry name" value="Homeodomain-like"/>
    <property type="match status" value="1"/>
</dbReference>
<reference evidence="2" key="2">
    <citation type="submission" date="2020-07" db="EMBL/GenBank/DDBJ databases">
        <authorList>
            <person name="Vera ALvarez R."/>
            <person name="Arias-Moreno D.M."/>
            <person name="Jimenez-Jacinto V."/>
            <person name="Jimenez-Bremont J.F."/>
            <person name="Swaminathan K."/>
            <person name="Moose S.P."/>
            <person name="Guerrero-Gonzalez M.L."/>
            <person name="Marino-Ramirez L."/>
            <person name="Landsman D."/>
            <person name="Rodriguez-Kessler M."/>
            <person name="Delgado-Sanchez P."/>
        </authorList>
    </citation>
    <scope>NUCLEOTIDE SEQUENCE</scope>
    <source>
        <tissue evidence="2">Cladode</tissue>
    </source>
</reference>
<accession>A0A7C9ERQ9</accession>
<reference evidence="2" key="1">
    <citation type="journal article" date="2013" name="J. Plant Res.">
        <title>Effect of fungi and light on seed germination of three Opuntia species from semiarid lands of central Mexico.</title>
        <authorList>
            <person name="Delgado-Sanchez P."/>
            <person name="Jimenez-Bremont J.F."/>
            <person name="Guerrero-Gonzalez Mde L."/>
            <person name="Flores J."/>
        </authorList>
    </citation>
    <scope>NUCLEOTIDE SEQUENCE</scope>
    <source>
        <tissue evidence="2">Cladode</tissue>
    </source>
</reference>
<evidence type="ECO:0000313" key="2">
    <source>
        <dbReference type="EMBL" id="MBA4673203.1"/>
    </source>
</evidence>
<feature type="region of interest" description="Disordered" evidence="1">
    <location>
        <begin position="359"/>
        <end position="383"/>
    </location>
</feature>
<organism evidence="2">
    <name type="scientific">Opuntia streptacantha</name>
    <name type="common">Prickly pear cactus</name>
    <name type="synonym">Opuntia cardona</name>
    <dbReference type="NCBI Taxonomy" id="393608"/>
    <lineage>
        <taxon>Eukaryota</taxon>
        <taxon>Viridiplantae</taxon>
        <taxon>Streptophyta</taxon>
        <taxon>Embryophyta</taxon>
        <taxon>Tracheophyta</taxon>
        <taxon>Spermatophyta</taxon>
        <taxon>Magnoliopsida</taxon>
        <taxon>eudicotyledons</taxon>
        <taxon>Gunneridae</taxon>
        <taxon>Pentapetalae</taxon>
        <taxon>Caryophyllales</taxon>
        <taxon>Cactineae</taxon>
        <taxon>Cactaceae</taxon>
        <taxon>Opuntioideae</taxon>
        <taxon>Opuntia</taxon>
    </lineage>
</organism>
<evidence type="ECO:0008006" key="3">
    <source>
        <dbReference type="Google" id="ProtNLM"/>
    </source>
</evidence>
<proteinExistence type="predicted"/>
<dbReference type="InterPro" id="IPR009057">
    <property type="entry name" value="Homeodomain-like_sf"/>
</dbReference>
<name>A0A7C9ERQ9_OPUST</name>
<protein>
    <recommendedName>
        <fullName evidence="3">Myb-like domain-containing protein</fullName>
    </recommendedName>
</protein>
<feature type="compositionally biased region" description="Polar residues" evidence="1">
    <location>
        <begin position="149"/>
        <end position="165"/>
    </location>
</feature>